<dbReference type="KEGG" id="coh:EAV92_23515"/>
<dbReference type="RefSeq" id="WP_123043331.1">
    <property type="nucleotide sequence ID" value="NZ_CP033433.1"/>
</dbReference>
<sequence>MRNVTPIQHEERVEAVLNIIHEIFRPEDIADERIESHIREMSYEDLGMLVLELVKTRSLDRFDRRSAPDH</sequence>
<name>A0A3G3K4C7_9BACL</name>
<evidence type="ECO:0000313" key="1">
    <source>
        <dbReference type="EMBL" id="AYQ75250.1"/>
    </source>
</evidence>
<organism evidence="1 2">
    <name type="scientific">Cohnella candidum</name>
    <dbReference type="NCBI Taxonomy" id="2674991"/>
    <lineage>
        <taxon>Bacteria</taxon>
        <taxon>Bacillati</taxon>
        <taxon>Bacillota</taxon>
        <taxon>Bacilli</taxon>
        <taxon>Bacillales</taxon>
        <taxon>Paenibacillaceae</taxon>
        <taxon>Cohnella</taxon>
    </lineage>
</organism>
<protein>
    <submittedName>
        <fullName evidence="1">Uncharacterized protein</fullName>
    </submittedName>
</protein>
<accession>A0A3G3K4C7</accession>
<evidence type="ECO:0000313" key="2">
    <source>
        <dbReference type="Proteomes" id="UP000269097"/>
    </source>
</evidence>
<dbReference type="EMBL" id="CP033433">
    <property type="protein sequence ID" value="AYQ75250.1"/>
    <property type="molecule type" value="Genomic_DNA"/>
</dbReference>
<reference evidence="1 2" key="1">
    <citation type="submission" date="2018-10" db="EMBL/GenBank/DDBJ databases">
        <title>Genome Sequence of Cohnella sp.</title>
        <authorList>
            <person name="Srinivasan S."/>
            <person name="Kim M.K."/>
        </authorList>
    </citation>
    <scope>NUCLEOTIDE SEQUENCE [LARGE SCALE GENOMIC DNA]</scope>
    <source>
        <strain evidence="1 2">18JY8-7</strain>
    </source>
</reference>
<gene>
    <name evidence="1" type="ORF">EAV92_23515</name>
</gene>
<proteinExistence type="predicted"/>
<keyword evidence="2" id="KW-1185">Reference proteome</keyword>
<dbReference type="AlphaFoldDB" id="A0A3G3K4C7"/>
<dbReference type="Proteomes" id="UP000269097">
    <property type="component" value="Chromosome"/>
</dbReference>